<dbReference type="CDD" id="cd06422">
    <property type="entry name" value="NTP_transferase_like_1"/>
    <property type="match status" value="1"/>
</dbReference>
<feature type="domain" description="Nucleotidyl transferase" evidence="3">
    <location>
        <begin position="4"/>
        <end position="119"/>
    </location>
</feature>
<dbReference type="AlphaFoldDB" id="A0A378JHT3"/>
<dbReference type="Gene3D" id="3.90.550.10">
    <property type="entry name" value="Spore Coat Polysaccharide Biosynthesis Protein SpsA, Chain A"/>
    <property type="match status" value="1"/>
</dbReference>
<keyword evidence="2 4" id="KW-0548">Nucleotidyltransferase</keyword>
<proteinExistence type="predicted"/>
<organism evidence="4 5">
    <name type="scientific">Legionella busanensis</name>
    <dbReference type="NCBI Taxonomy" id="190655"/>
    <lineage>
        <taxon>Bacteria</taxon>
        <taxon>Pseudomonadati</taxon>
        <taxon>Pseudomonadota</taxon>
        <taxon>Gammaproteobacteria</taxon>
        <taxon>Legionellales</taxon>
        <taxon>Legionellaceae</taxon>
        <taxon>Legionella</taxon>
    </lineage>
</organism>
<evidence type="ECO:0000313" key="4">
    <source>
        <dbReference type="EMBL" id="STX50238.1"/>
    </source>
</evidence>
<evidence type="ECO:0000256" key="2">
    <source>
        <dbReference type="ARBA" id="ARBA00022695"/>
    </source>
</evidence>
<name>A0A378JHT3_9GAMM</name>
<keyword evidence="5" id="KW-1185">Reference proteome</keyword>
<evidence type="ECO:0000256" key="1">
    <source>
        <dbReference type="ARBA" id="ARBA00022679"/>
    </source>
</evidence>
<gene>
    <name evidence="4" type="primary">rmlA1</name>
    <name evidence="4" type="ORF">NCTC13316_00305</name>
</gene>
<dbReference type="EMBL" id="UGOD01000001">
    <property type="protein sequence ID" value="STX50238.1"/>
    <property type="molecule type" value="Genomic_DNA"/>
</dbReference>
<dbReference type="InterPro" id="IPR005835">
    <property type="entry name" value="NTP_transferase_dom"/>
</dbReference>
<protein>
    <submittedName>
        <fullName evidence="4">Nucleotidyltransferase</fullName>
        <ecNumber evidence="4">2.7.7.24</ecNumber>
    </submittedName>
</protein>
<sequence length="222" mass="24783">MKTAMILAAGRGERLKPITNFIPKAMCQIYGKPLIEHHIINLARSGFNRIIINHAYLGGQIRQHLGNGKRWNIEICYSPEPPGGLETGGGLVNALPLLGQEPFLVVNGDIYTDFDFTTLNCLPNFLAHVILVANPAHNPKGDFNLESLRLTNERCYTFAGITYYRPELFQQCPIGRYSITPLLRELTTQQKISGSVYEGVWADIGSPKQLNELTSYTKHTTP</sequence>
<evidence type="ECO:0000313" key="5">
    <source>
        <dbReference type="Proteomes" id="UP000254794"/>
    </source>
</evidence>
<dbReference type="OrthoDB" id="9788272at2"/>
<dbReference type="InterPro" id="IPR029044">
    <property type="entry name" value="Nucleotide-diphossugar_trans"/>
</dbReference>
<accession>A0A378JHT3</accession>
<dbReference type="InterPro" id="IPR050065">
    <property type="entry name" value="GlmU-like"/>
</dbReference>
<dbReference type="SUPFAM" id="SSF53448">
    <property type="entry name" value="Nucleotide-diphospho-sugar transferases"/>
    <property type="match status" value="1"/>
</dbReference>
<dbReference type="EC" id="2.7.7.24" evidence="4"/>
<dbReference type="PANTHER" id="PTHR43584">
    <property type="entry name" value="NUCLEOTIDYL TRANSFERASE"/>
    <property type="match status" value="1"/>
</dbReference>
<reference evidence="4 5" key="1">
    <citation type="submission" date="2018-06" db="EMBL/GenBank/DDBJ databases">
        <authorList>
            <consortium name="Pathogen Informatics"/>
            <person name="Doyle S."/>
        </authorList>
    </citation>
    <scope>NUCLEOTIDE SEQUENCE [LARGE SCALE GENOMIC DNA]</scope>
    <source>
        <strain evidence="4 5">NCTC13316</strain>
    </source>
</reference>
<keyword evidence="1 4" id="KW-0808">Transferase</keyword>
<dbReference type="NCBIfam" id="NF045761">
    <property type="entry name" value="NAMPUrTaseMurU"/>
    <property type="match status" value="1"/>
</dbReference>
<dbReference type="PANTHER" id="PTHR43584:SF8">
    <property type="entry name" value="N-ACETYLMURAMATE ALPHA-1-PHOSPHATE URIDYLYLTRANSFERASE"/>
    <property type="match status" value="1"/>
</dbReference>
<dbReference type="Proteomes" id="UP000254794">
    <property type="component" value="Unassembled WGS sequence"/>
</dbReference>
<dbReference type="Pfam" id="PF00483">
    <property type="entry name" value="NTP_transferase"/>
    <property type="match status" value="1"/>
</dbReference>
<dbReference type="RefSeq" id="WP_115329876.1">
    <property type="nucleotide sequence ID" value="NZ_CAAAHP010000011.1"/>
</dbReference>
<evidence type="ECO:0000259" key="3">
    <source>
        <dbReference type="Pfam" id="PF00483"/>
    </source>
</evidence>
<dbReference type="InterPro" id="IPR054790">
    <property type="entry name" value="MurU"/>
</dbReference>
<dbReference type="GO" id="GO:0008879">
    <property type="term" value="F:glucose-1-phosphate thymidylyltransferase activity"/>
    <property type="evidence" value="ECO:0007669"/>
    <property type="project" value="UniProtKB-EC"/>
</dbReference>